<feature type="chain" id="PRO_5029540773" evidence="1">
    <location>
        <begin position="28"/>
        <end position="359"/>
    </location>
</feature>
<dbReference type="Proteomes" id="UP000487268">
    <property type="component" value="Unassembled WGS sequence"/>
</dbReference>
<evidence type="ECO:0000313" key="2">
    <source>
        <dbReference type="EMBL" id="MQY04504.1"/>
    </source>
</evidence>
<dbReference type="OrthoDB" id="3454650at2"/>
<evidence type="ECO:0000256" key="1">
    <source>
        <dbReference type="SAM" id="SignalP"/>
    </source>
</evidence>
<proteinExistence type="predicted"/>
<feature type="signal peptide" evidence="1">
    <location>
        <begin position="1"/>
        <end position="27"/>
    </location>
</feature>
<gene>
    <name evidence="2" type="ORF">ACRB68_25580</name>
</gene>
<protein>
    <submittedName>
        <fullName evidence="2">Uncharacterized protein</fullName>
    </submittedName>
</protein>
<organism evidence="2 3">
    <name type="scientific">Actinomadura macrotermitis</name>
    <dbReference type="NCBI Taxonomy" id="2585200"/>
    <lineage>
        <taxon>Bacteria</taxon>
        <taxon>Bacillati</taxon>
        <taxon>Actinomycetota</taxon>
        <taxon>Actinomycetes</taxon>
        <taxon>Streptosporangiales</taxon>
        <taxon>Thermomonosporaceae</taxon>
        <taxon>Actinomadura</taxon>
    </lineage>
</organism>
<keyword evidence="1" id="KW-0732">Signal</keyword>
<dbReference type="EMBL" id="WEGH01000002">
    <property type="protein sequence ID" value="MQY04504.1"/>
    <property type="molecule type" value="Genomic_DNA"/>
</dbReference>
<keyword evidence="3" id="KW-1185">Reference proteome</keyword>
<reference evidence="2 3" key="1">
    <citation type="submission" date="2019-10" db="EMBL/GenBank/DDBJ databases">
        <title>Actinomadura rubteroloni sp. nov. and Actinomadura macrotermitis sp. nov., isolated from the gut of fungus growing-termite Macrotermes natalensis.</title>
        <authorList>
            <person name="Benndorf R."/>
            <person name="Martin K."/>
            <person name="Kuefner M."/>
            <person name="De Beer W."/>
            <person name="Kaster A.-K."/>
            <person name="Vollmers J."/>
            <person name="Poulsen M."/>
            <person name="Beemelmanns C."/>
        </authorList>
    </citation>
    <scope>NUCLEOTIDE SEQUENCE [LARGE SCALE GENOMIC DNA]</scope>
    <source>
        <strain evidence="2 3">RB68</strain>
    </source>
</reference>
<name>A0A7K0BV14_9ACTN</name>
<dbReference type="RefSeq" id="WP_153532724.1">
    <property type="nucleotide sequence ID" value="NZ_WEGH01000002.1"/>
</dbReference>
<sequence length="359" mass="36315">MRRNAVLAAVTALACGAGVVAATPALAAGWRNIDGKAALKFDGGLDRVDFASKGVGWAIGSSGGLIGGQARIVRWTGTAWAAQASPVAFTPTDIAAASSKRAWAIGFGMSGAVALYWNGAKWARVAYPGIGVPSQVAAAPDGAAYSVSGINASAGGVSKVLRWTGSAWADAKVSLPPSSAVTAVDVRSAKDVWLAGTTTANGTAVTGFLMHYNGSSWKRIALPGSMGTTAYQAVLHRVVATSATTVYVLRAAQNAQVTNAVLRYDGKAWKTAAIPLNAVGIGMAADGKGGVVVLPVTTGDRTRYLHFNGTAWTSLNGPARVGASVQAADVDQRPGTTGIVSVGAAAKSGKKTPFIELFG</sequence>
<dbReference type="PROSITE" id="PS51257">
    <property type="entry name" value="PROKAR_LIPOPROTEIN"/>
    <property type="match status" value="1"/>
</dbReference>
<evidence type="ECO:0000313" key="3">
    <source>
        <dbReference type="Proteomes" id="UP000487268"/>
    </source>
</evidence>
<comment type="caution">
    <text evidence="2">The sequence shown here is derived from an EMBL/GenBank/DDBJ whole genome shotgun (WGS) entry which is preliminary data.</text>
</comment>
<dbReference type="AlphaFoldDB" id="A0A7K0BV14"/>
<accession>A0A7K0BV14</accession>